<gene>
    <name evidence="9" type="ORF">V8247_02505</name>
</gene>
<dbReference type="InterPro" id="IPR012832">
    <property type="entry name" value="RDH"/>
</dbReference>
<evidence type="ECO:0000313" key="9">
    <source>
        <dbReference type="EMBL" id="WWX25861.1"/>
    </source>
</evidence>
<name>A0ABZ2J9S8_9CHLR</name>
<dbReference type="RefSeq" id="WP_338738441.1">
    <property type="nucleotide sequence ID" value="NZ_CP146612.1"/>
</dbReference>
<organism evidence="9 10">
    <name type="scientific">Candidatus Dehalogenimonas loeffleri</name>
    <dbReference type="NCBI Taxonomy" id="3127115"/>
    <lineage>
        <taxon>Bacteria</taxon>
        <taxon>Bacillati</taxon>
        <taxon>Chloroflexota</taxon>
        <taxon>Dehalococcoidia</taxon>
        <taxon>Dehalococcoidales</taxon>
        <taxon>Dehalococcoidaceae</taxon>
        <taxon>Dehalogenimonas</taxon>
    </lineage>
</organism>
<dbReference type="InterPro" id="IPR017900">
    <property type="entry name" value="4Fe4S_Fe_S_CS"/>
</dbReference>
<evidence type="ECO:0000256" key="2">
    <source>
        <dbReference type="ARBA" id="ARBA00004370"/>
    </source>
</evidence>
<protein>
    <submittedName>
        <fullName evidence="9">Reductive dehalogenase</fullName>
    </submittedName>
</protein>
<evidence type="ECO:0000256" key="4">
    <source>
        <dbReference type="ARBA" id="ARBA00022485"/>
    </source>
</evidence>
<dbReference type="InterPro" id="IPR019546">
    <property type="entry name" value="TAT_signal_bac_arc"/>
</dbReference>
<evidence type="ECO:0000256" key="6">
    <source>
        <dbReference type="ARBA" id="ARBA00023004"/>
    </source>
</evidence>
<evidence type="ECO:0000313" key="10">
    <source>
        <dbReference type="Proteomes" id="UP001375370"/>
    </source>
</evidence>
<dbReference type="NCBIfam" id="TIGR02486">
    <property type="entry name" value="RDH"/>
    <property type="match status" value="1"/>
</dbReference>
<dbReference type="Proteomes" id="UP001375370">
    <property type="component" value="Chromosome"/>
</dbReference>
<evidence type="ECO:0000256" key="8">
    <source>
        <dbReference type="ARBA" id="ARBA00023136"/>
    </source>
</evidence>
<keyword evidence="7" id="KW-0411">Iron-sulfur</keyword>
<sequence>MTKFHTTVNRRDFIKGLGLAGAGIGAASLVAPQFQDMDELIGAPEANFRHAWWVKQREAYNPTVDVDWDQIVQWKRGPTNPKQTPWFLAKAISDATNITDKLDKGKWGRPFKALQAGSSDTLGTAPSQFTKLEATEKWQGTPEEAANIIRAGMSYLGSPETHFLRIDEKTRKLFQKDSSTADLEAGNCKSILVSMVQKDTALGRRGGADPFGYSHRSVIQNRMIKFITNLGYNCVSVPQPSNSAFGVLSGSSELSRIDHACSPRFGMAIKVHNIYATDLELPEEKPIDAGITRFCHTCKVCAENCELQGDGVSALSMETEPTWDLPTRLPASDGNVADYKRVGVKKWFADYAYCRCIHACWQDCTFNQLNHAFAHDLIRATIPQTGIFNSFFASMDRLFEYGSKPTELSPAGYARTVEGVETWWKRDLVTWPHDVRPGGDNLL</sequence>
<keyword evidence="5" id="KW-0479">Metal-binding</keyword>
<keyword evidence="4" id="KW-0004">4Fe-4S</keyword>
<reference evidence="9 10" key="1">
    <citation type="submission" date="2024-03" db="EMBL/GenBank/DDBJ databases">
        <title>A Dehalogenimonas Isolated from Estuarine Sediments Dihaloeliminates Chlorinated Alkanes.</title>
        <authorList>
            <person name="Yang Y."/>
            <person name="Wang H."/>
        </authorList>
    </citation>
    <scope>NUCLEOTIDE SEQUENCE [LARGE SCALE GENOMIC DNA]</scope>
    <source>
        <strain evidence="9 10">W</strain>
    </source>
</reference>
<keyword evidence="8" id="KW-0472">Membrane</keyword>
<dbReference type="PROSITE" id="PS00198">
    <property type="entry name" value="4FE4S_FER_1"/>
    <property type="match status" value="1"/>
</dbReference>
<dbReference type="InterPro" id="IPR006311">
    <property type="entry name" value="TAT_signal"/>
</dbReference>
<keyword evidence="3" id="KW-1003">Cell membrane</keyword>
<comment type="subcellular location">
    <subcellularLocation>
        <location evidence="1">Cell envelope</location>
    </subcellularLocation>
    <subcellularLocation>
        <location evidence="2">Membrane</location>
    </subcellularLocation>
</comment>
<dbReference type="PROSITE" id="PS51318">
    <property type="entry name" value="TAT"/>
    <property type="match status" value="1"/>
</dbReference>
<evidence type="ECO:0000256" key="3">
    <source>
        <dbReference type="ARBA" id="ARBA00022475"/>
    </source>
</evidence>
<evidence type="ECO:0000256" key="1">
    <source>
        <dbReference type="ARBA" id="ARBA00004196"/>
    </source>
</evidence>
<keyword evidence="6" id="KW-0408">Iron</keyword>
<evidence type="ECO:0000256" key="7">
    <source>
        <dbReference type="ARBA" id="ARBA00023014"/>
    </source>
</evidence>
<accession>A0ABZ2J9S8</accession>
<proteinExistence type="predicted"/>
<keyword evidence="10" id="KW-1185">Reference proteome</keyword>
<dbReference type="EMBL" id="CP146612">
    <property type="protein sequence ID" value="WWX25861.1"/>
    <property type="molecule type" value="Genomic_DNA"/>
</dbReference>
<evidence type="ECO:0000256" key="5">
    <source>
        <dbReference type="ARBA" id="ARBA00022723"/>
    </source>
</evidence>
<dbReference type="NCBIfam" id="TIGR01409">
    <property type="entry name" value="TAT_signal_seq"/>
    <property type="match status" value="1"/>
</dbReference>